<dbReference type="InterPro" id="IPR043913">
    <property type="entry name" value="DUF5764"/>
</dbReference>
<reference evidence="2" key="1">
    <citation type="journal article" date="2020" name="Nature">
        <title>Giant virus diversity and host interactions through global metagenomics.</title>
        <authorList>
            <person name="Schulz F."/>
            <person name="Roux S."/>
            <person name="Paez-Espino D."/>
            <person name="Jungbluth S."/>
            <person name="Walsh D.A."/>
            <person name="Denef V.J."/>
            <person name="McMahon K.D."/>
            <person name="Konstantinidis K.T."/>
            <person name="Eloe-Fadrosh E.A."/>
            <person name="Kyrpides N.C."/>
            <person name="Woyke T."/>
        </authorList>
    </citation>
    <scope>NUCLEOTIDE SEQUENCE</scope>
    <source>
        <strain evidence="2">GVMAG-M-3300023174-130</strain>
    </source>
</reference>
<organism evidence="2">
    <name type="scientific">viral metagenome</name>
    <dbReference type="NCBI Taxonomy" id="1070528"/>
    <lineage>
        <taxon>unclassified sequences</taxon>
        <taxon>metagenomes</taxon>
        <taxon>organismal metagenomes</taxon>
    </lineage>
</organism>
<protein>
    <submittedName>
        <fullName evidence="2">Uncharacterized protein</fullName>
    </submittedName>
</protein>
<dbReference type="EMBL" id="MN739551">
    <property type="protein sequence ID" value="QHT12797.1"/>
    <property type="molecule type" value="Genomic_DNA"/>
</dbReference>
<dbReference type="AlphaFoldDB" id="A0A6C0D8G2"/>
<accession>A0A6C0D8G2</accession>
<name>A0A6C0D8G2_9ZZZZ</name>
<proteinExistence type="predicted"/>
<dbReference type="Pfam" id="PF19068">
    <property type="entry name" value="DUF5764"/>
    <property type="match status" value="1"/>
</dbReference>
<feature type="region of interest" description="Disordered" evidence="1">
    <location>
        <begin position="219"/>
        <end position="242"/>
    </location>
</feature>
<sequence length="363" mass="42018">MDDFNVSSLHESKNEWGSRLLTILTPYIIDGLKSIFEEAVKLCKDNNEMDKYLMTFQNFITRIPKWNQNIIENEKNRIVEKSGCGYLEDLVTCVHIIQLKLLSAIRVGQKQKKIDITIPKLDDFVHKIYINVARKIYKNVYLFELNIPPLQTQKHFRELETIVQECILNTVRDSIPVEAILQAYMDETIEEHVVEEIKEQVIEDPNKSDKDAVAQIISETKNSDSKELNEDDKPKQLESDPITKILEQNKLESEIAFPKLSDENDVLSESTSSKLSFSDVDYAIDTNKNIEVVDAPKDLERLEEISEFRNAQRKLEEDNDDDNVKLQIFDQDISLDNLDIHNIDLPEIKLEPDLLLNDIEVLA</sequence>
<feature type="compositionally biased region" description="Basic and acidic residues" evidence="1">
    <location>
        <begin position="221"/>
        <end position="238"/>
    </location>
</feature>
<evidence type="ECO:0000313" key="2">
    <source>
        <dbReference type="EMBL" id="QHT12797.1"/>
    </source>
</evidence>
<evidence type="ECO:0000256" key="1">
    <source>
        <dbReference type="SAM" id="MobiDB-lite"/>
    </source>
</evidence>